<keyword evidence="7" id="KW-1185">Reference proteome</keyword>
<evidence type="ECO:0000256" key="3">
    <source>
        <dbReference type="ARBA" id="ARBA00023136"/>
    </source>
</evidence>
<feature type="region of interest" description="Disordered" evidence="4">
    <location>
        <begin position="648"/>
        <end position="844"/>
    </location>
</feature>
<comment type="caution">
    <text evidence="6">The sequence shown here is derived from an EMBL/GenBank/DDBJ whole genome shotgun (WGS) entry which is preliminary data.</text>
</comment>
<evidence type="ECO:0000313" key="7">
    <source>
        <dbReference type="Proteomes" id="UP000660454"/>
    </source>
</evidence>
<protein>
    <recommendedName>
        <fullName evidence="8">TrbL/VirB6 plasmid conjugal transfer protein</fullName>
    </recommendedName>
</protein>
<feature type="compositionally biased region" description="Low complexity" evidence="4">
    <location>
        <begin position="715"/>
        <end position="725"/>
    </location>
</feature>
<dbReference type="Pfam" id="PF04610">
    <property type="entry name" value="TrbL"/>
    <property type="match status" value="1"/>
</dbReference>
<name>A0ABQ4GPA3_9ACTN</name>
<dbReference type="RefSeq" id="WP_239108548.1">
    <property type="nucleotide sequence ID" value="NZ_BOOF01000023.1"/>
</dbReference>
<proteinExistence type="predicted"/>
<feature type="compositionally biased region" description="Gly residues" evidence="4">
    <location>
        <begin position="685"/>
        <end position="714"/>
    </location>
</feature>
<keyword evidence="1 5" id="KW-0812">Transmembrane</keyword>
<sequence>MSVRRNGPKDRTREGARRGRRIRRSLALLFVAFAAFVTLPLVFPTGTASAVGPCDLSPALAPEIVGGGVDGLVQPPSTEEAAAGQAAGQNTGQNTAQAPKEPQTNYERYGMAGQFWHTYDLGCSDVTAVLGNAWANTVFSWAKAVDRLTISTYQAAATEGPLQPIKDVADEIVTNLANAMYWPYLRPIVILGAIWLAWYGLIRKRATTTTEGVIWMVLAVTVAIWFFSRPGDFTSLGKTVTDKTGEIVNSAFSGLPGAGGASCLPMKETAPGEVPSAPTAGGYGRQGTPGVEQNADALWSVLVCKPWLMGEFGTADPNSGLVKGLGAKLLNLQAIDAAEQAADQTPASDSHQQRFEEEVAKPMQSTPAYFLFQGKDWTSRLGIAIGAFIAAMVAGLLIFLVAVSLLVLKVGFLLLLMLGPIFLLIGVHPGSGRIIAMRWVEMLVGTLLRQAVLALVLGVLVYGYALIISTSLPWGMQILFMALLTIAVFFYRRPFQHLFASMDGHTITTRMLGEAATAPTLSRAANVLPPVAAARAGRWGLRKAEPVISAAAMASGAGTAAAAAAGVAQGRVRGEEGAGNVPAQAGARAGAQPAPLDADAQGAGRRKAGVTASRPGTAPPLNLSGVRPAGSVRASMASTAQSIAKAGASSAGSPAAPPQRVTGASAAPAPSAAQPAQPAPSRGRPSGGSSGGSGSGSSGGSGGGWFGGRSGGGWASRPSSTRPSGGSSGGFFGGSRGSSGGSSRSGGSGGSGGLFGGSSGRSSNRSSGGSSGGLFGGSSRRGDGGRSRPAPPRDSGSSGGSSSSRSRSAEPPPLWLPSRGEGTRRDGDAPTPFWAKPADRDSGD</sequence>
<reference evidence="6 7" key="1">
    <citation type="submission" date="2021-01" db="EMBL/GenBank/DDBJ databases">
        <title>Whole genome shotgun sequence of Microbispora siamensis NBRC 104113.</title>
        <authorList>
            <person name="Komaki H."/>
            <person name="Tamura T."/>
        </authorList>
    </citation>
    <scope>NUCLEOTIDE SEQUENCE [LARGE SCALE GENOMIC DNA]</scope>
    <source>
        <strain evidence="6 7">NBRC 104113</strain>
    </source>
</reference>
<keyword evidence="2 5" id="KW-1133">Transmembrane helix</keyword>
<evidence type="ECO:0000256" key="1">
    <source>
        <dbReference type="ARBA" id="ARBA00022692"/>
    </source>
</evidence>
<feature type="transmembrane region" description="Helical" evidence="5">
    <location>
        <begin position="209"/>
        <end position="227"/>
    </location>
</feature>
<evidence type="ECO:0000256" key="4">
    <source>
        <dbReference type="SAM" id="MobiDB-lite"/>
    </source>
</evidence>
<gene>
    <name evidence="6" type="ORF">Msi02_40540</name>
</gene>
<feature type="transmembrane region" description="Helical" evidence="5">
    <location>
        <begin position="381"/>
        <end position="400"/>
    </location>
</feature>
<feature type="compositionally biased region" description="Low complexity" evidence="4">
    <location>
        <begin position="582"/>
        <end position="595"/>
    </location>
</feature>
<feature type="transmembrane region" description="Helical" evidence="5">
    <location>
        <begin position="181"/>
        <end position="202"/>
    </location>
</feature>
<feature type="region of interest" description="Disordered" evidence="4">
    <location>
        <begin position="70"/>
        <end position="102"/>
    </location>
</feature>
<evidence type="ECO:0000313" key="6">
    <source>
        <dbReference type="EMBL" id="GIH63237.1"/>
    </source>
</evidence>
<dbReference type="EMBL" id="BOOF01000023">
    <property type="protein sequence ID" value="GIH63237.1"/>
    <property type="molecule type" value="Genomic_DNA"/>
</dbReference>
<accession>A0ABQ4GPA3</accession>
<feature type="compositionally biased region" description="Low complexity" evidence="4">
    <location>
        <begin position="793"/>
        <end position="806"/>
    </location>
</feature>
<organism evidence="6 7">
    <name type="scientific">Microbispora siamensis</name>
    <dbReference type="NCBI Taxonomy" id="564413"/>
    <lineage>
        <taxon>Bacteria</taxon>
        <taxon>Bacillati</taxon>
        <taxon>Actinomycetota</taxon>
        <taxon>Actinomycetes</taxon>
        <taxon>Streptosporangiales</taxon>
        <taxon>Streptosporangiaceae</taxon>
        <taxon>Microbispora</taxon>
    </lineage>
</organism>
<feature type="transmembrane region" description="Helical" evidence="5">
    <location>
        <begin position="406"/>
        <end position="427"/>
    </location>
</feature>
<evidence type="ECO:0000256" key="5">
    <source>
        <dbReference type="SAM" id="Phobius"/>
    </source>
</evidence>
<evidence type="ECO:0000256" key="2">
    <source>
        <dbReference type="ARBA" id="ARBA00022989"/>
    </source>
</evidence>
<feature type="compositionally biased region" description="Gly residues" evidence="4">
    <location>
        <begin position="726"/>
        <end position="759"/>
    </location>
</feature>
<feature type="compositionally biased region" description="Low complexity" evidence="4">
    <location>
        <begin position="663"/>
        <end position="684"/>
    </location>
</feature>
<feature type="transmembrane region" description="Helical" evidence="5">
    <location>
        <begin position="447"/>
        <end position="468"/>
    </location>
</feature>
<feature type="transmembrane region" description="Helical" evidence="5">
    <location>
        <begin position="474"/>
        <end position="491"/>
    </location>
</feature>
<feature type="region of interest" description="Disordered" evidence="4">
    <location>
        <begin position="575"/>
        <end position="634"/>
    </location>
</feature>
<evidence type="ECO:0008006" key="8">
    <source>
        <dbReference type="Google" id="ProtNLM"/>
    </source>
</evidence>
<keyword evidence="3 5" id="KW-0472">Membrane</keyword>
<dbReference type="Proteomes" id="UP000660454">
    <property type="component" value="Unassembled WGS sequence"/>
</dbReference>
<dbReference type="InterPro" id="IPR007688">
    <property type="entry name" value="Conjugal_tfr_TrbL/VirB6"/>
</dbReference>
<feature type="compositionally biased region" description="Low complexity" evidence="4">
    <location>
        <begin position="81"/>
        <end position="98"/>
    </location>
</feature>